<keyword evidence="4" id="KW-1185">Reference proteome</keyword>
<dbReference type="EMBL" id="AGFM01000033">
    <property type="protein sequence ID" value="EHJ60689.1"/>
    <property type="molecule type" value="Genomic_DNA"/>
</dbReference>
<dbReference type="AlphaFoldDB" id="G6ED90"/>
<evidence type="ECO:0000313" key="4">
    <source>
        <dbReference type="Proteomes" id="UP000004030"/>
    </source>
</evidence>
<dbReference type="Proteomes" id="UP000004030">
    <property type="component" value="Unassembled WGS sequence"/>
</dbReference>
<sequence>MPQGMDEMSKQKRLWMGKPDPYARLREIERLDLDEDYVEIAHLFFADFSSAMFSTGAAEFMFTFAAPKISRVLYASGEIEKRLDKRIVDTGLFTAINFMHGFEGKGKEAADRVREMHSRYRIAGDEFVATACDEIVVALRSAELFGWRPVTDKEREAVRLFFSARALAYGSPTKLPDSLAGVYEFMETYIANECRYEKRNHILTAKLLDWYGTKVARPLRPILRAMLLAPQDPRILSACGVKRPSALMRKIGMALLKRRAGKGPVPDSDSDALAEFARTVYPDGYTIEDLGTKPPSRTVPTPRQNALV</sequence>
<feature type="compositionally biased region" description="Polar residues" evidence="1">
    <location>
        <begin position="298"/>
        <end position="308"/>
    </location>
</feature>
<organism evidence="3 4">
    <name type="scientific">Novosphingobium pentaromativorans US6-1</name>
    <dbReference type="NCBI Taxonomy" id="1088721"/>
    <lineage>
        <taxon>Bacteria</taxon>
        <taxon>Pseudomonadati</taxon>
        <taxon>Pseudomonadota</taxon>
        <taxon>Alphaproteobacteria</taxon>
        <taxon>Sphingomonadales</taxon>
        <taxon>Sphingomonadaceae</taxon>
        <taxon>Novosphingobium</taxon>
    </lineage>
</organism>
<name>G6ED90_9SPHN</name>
<comment type="caution">
    <text evidence="3">The sequence shown here is derived from an EMBL/GenBank/DDBJ whole genome shotgun (WGS) entry which is preliminary data.</text>
</comment>
<evidence type="ECO:0000259" key="2">
    <source>
        <dbReference type="Pfam" id="PF09995"/>
    </source>
</evidence>
<feature type="domain" description="ER-bound oxygenase mpaB/mpaB'/Rubber oxygenase catalytic" evidence="2">
    <location>
        <begin position="46"/>
        <end position="246"/>
    </location>
</feature>
<dbReference type="PATRIC" id="fig|1088721.3.peg.2289"/>
<dbReference type="PANTHER" id="PTHR36124">
    <property type="match status" value="1"/>
</dbReference>
<evidence type="ECO:0000313" key="3">
    <source>
        <dbReference type="EMBL" id="EHJ60689.1"/>
    </source>
</evidence>
<feature type="region of interest" description="Disordered" evidence="1">
    <location>
        <begin position="287"/>
        <end position="308"/>
    </location>
</feature>
<dbReference type="InterPro" id="IPR018713">
    <property type="entry name" value="MPAB/Lcp_cat_dom"/>
</dbReference>
<gene>
    <name evidence="3" type="ORF">NSU_2311</name>
</gene>
<dbReference type="InterPro" id="IPR046366">
    <property type="entry name" value="MPAB"/>
</dbReference>
<dbReference type="PANTHER" id="PTHR36124:SF1">
    <property type="entry name" value="ER-BOUND OXYGENASE MPAB_MPAB'_RUBBER OXYGENASE CATALYTIC DOMAIN-CONTAINING PROTEIN"/>
    <property type="match status" value="1"/>
</dbReference>
<dbReference type="Pfam" id="PF09995">
    <property type="entry name" value="MPAB_Lcp_cat"/>
    <property type="match status" value="1"/>
</dbReference>
<accession>G6ED90</accession>
<proteinExistence type="predicted"/>
<reference evidence="3 4" key="1">
    <citation type="journal article" date="2012" name="J. Bacteriol.">
        <title>Genome sequence of benzo(a)pyrene-degrading bacterium Novosphingobium pentaromativorans US6-1.</title>
        <authorList>
            <person name="Luo Y.R."/>
            <person name="Kang S.G."/>
            <person name="Kim S.J."/>
            <person name="Kim M.R."/>
            <person name="Li N."/>
            <person name="Lee J.H."/>
            <person name="Kwon K.K."/>
        </authorList>
    </citation>
    <scope>NUCLEOTIDE SEQUENCE [LARGE SCALE GENOMIC DNA]</scope>
    <source>
        <strain evidence="3 4">US6-1</strain>
    </source>
</reference>
<dbReference type="GO" id="GO:0016491">
    <property type="term" value="F:oxidoreductase activity"/>
    <property type="evidence" value="ECO:0007669"/>
    <property type="project" value="InterPro"/>
</dbReference>
<evidence type="ECO:0000256" key="1">
    <source>
        <dbReference type="SAM" id="MobiDB-lite"/>
    </source>
</evidence>
<protein>
    <recommendedName>
        <fullName evidence="2">ER-bound oxygenase mpaB/mpaB'/Rubber oxygenase catalytic domain-containing protein</fullName>
    </recommendedName>
</protein>
<dbReference type="OrthoDB" id="836517at2"/>
<dbReference type="eggNOG" id="COG3662">
    <property type="taxonomic scope" value="Bacteria"/>
</dbReference>